<name>A0A8K0CME9_IGNLU</name>
<gene>
    <name evidence="1" type="ORF">ILUMI_16128</name>
</gene>
<sequence>MKSNVTVAKLVLLNSVGAENYEILKLKISPRQYANLIYDEVVKYLKEELSPKSDIVVERHRFLSQKQVPEETINEYVANLRKFLANYHFQCNSDFNKILKKAQAIEASKLDNKEIFSTYGSSSSTNTSIDVNHVSESQLREKVKKNFLHSRTLLPKAQFEKLQLDNKPQFTEIRSYTTKVIDQLGIVEVQVRYNGKKSTEIMFVVPDNILPILGRS</sequence>
<dbReference type="Proteomes" id="UP000801492">
    <property type="component" value="Unassembled WGS sequence"/>
</dbReference>
<keyword evidence="2" id="KW-1185">Reference proteome</keyword>
<dbReference type="AlphaFoldDB" id="A0A8K0CME9"/>
<comment type="caution">
    <text evidence="1">The sequence shown here is derived from an EMBL/GenBank/DDBJ whole genome shotgun (WGS) entry which is preliminary data.</text>
</comment>
<organism evidence="1 2">
    <name type="scientific">Ignelater luminosus</name>
    <name type="common">Cucubano</name>
    <name type="synonym">Pyrophorus luminosus</name>
    <dbReference type="NCBI Taxonomy" id="2038154"/>
    <lineage>
        <taxon>Eukaryota</taxon>
        <taxon>Metazoa</taxon>
        <taxon>Ecdysozoa</taxon>
        <taxon>Arthropoda</taxon>
        <taxon>Hexapoda</taxon>
        <taxon>Insecta</taxon>
        <taxon>Pterygota</taxon>
        <taxon>Neoptera</taxon>
        <taxon>Endopterygota</taxon>
        <taxon>Coleoptera</taxon>
        <taxon>Polyphaga</taxon>
        <taxon>Elateriformia</taxon>
        <taxon>Elateroidea</taxon>
        <taxon>Elateridae</taxon>
        <taxon>Agrypninae</taxon>
        <taxon>Pyrophorini</taxon>
        <taxon>Ignelater</taxon>
    </lineage>
</organism>
<proteinExistence type="predicted"/>
<dbReference type="EMBL" id="VTPC01059061">
    <property type="protein sequence ID" value="KAF2890045.1"/>
    <property type="molecule type" value="Genomic_DNA"/>
</dbReference>
<reference evidence="1" key="1">
    <citation type="submission" date="2019-08" db="EMBL/GenBank/DDBJ databases">
        <title>The genome of the North American firefly Photinus pyralis.</title>
        <authorList>
            <consortium name="Photinus pyralis genome working group"/>
            <person name="Fallon T.R."/>
            <person name="Sander Lower S.E."/>
            <person name="Weng J.-K."/>
        </authorList>
    </citation>
    <scope>NUCLEOTIDE SEQUENCE</scope>
    <source>
        <strain evidence="1">TRF0915ILg1</strain>
        <tissue evidence="1">Whole body</tissue>
    </source>
</reference>
<dbReference type="OrthoDB" id="8046667at2759"/>
<evidence type="ECO:0000313" key="1">
    <source>
        <dbReference type="EMBL" id="KAF2890045.1"/>
    </source>
</evidence>
<protein>
    <submittedName>
        <fullName evidence="1">Uncharacterized protein</fullName>
    </submittedName>
</protein>
<accession>A0A8K0CME9</accession>
<evidence type="ECO:0000313" key="2">
    <source>
        <dbReference type="Proteomes" id="UP000801492"/>
    </source>
</evidence>